<evidence type="ECO:0000313" key="4">
    <source>
        <dbReference type="Proteomes" id="UP000751190"/>
    </source>
</evidence>
<feature type="region of interest" description="Disordered" evidence="1">
    <location>
        <begin position="222"/>
        <end position="247"/>
    </location>
</feature>
<dbReference type="Proteomes" id="UP000751190">
    <property type="component" value="Unassembled WGS sequence"/>
</dbReference>
<feature type="region of interest" description="Disordered" evidence="1">
    <location>
        <begin position="619"/>
        <end position="652"/>
    </location>
</feature>
<dbReference type="EMBL" id="JAGTXO010000007">
    <property type="protein sequence ID" value="KAG8466579.1"/>
    <property type="molecule type" value="Genomic_DNA"/>
</dbReference>
<dbReference type="PANTHER" id="PTHR33645:SF2">
    <property type="entry name" value="FAMILY PROTEIN, PUTATIVE (DUF3754)-RELATED"/>
    <property type="match status" value="1"/>
</dbReference>
<accession>A0A8J5XU38</accession>
<gene>
    <name evidence="3" type="ORF">KFE25_007958</name>
</gene>
<protein>
    <submittedName>
        <fullName evidence="3">Uncharacterized protein</fullName>
    </submittedName>
</protein>
<dbReference type="OrthoDB" id="2020015at2759"/>
<comment type="caution">
    <text evidence="3">The sequence shown here is derived from an EMBL/GenBank/DDBJ whole genome shotgun (WGS) entry which is preliminary data.</text>
</comment>
<proteinExistence type="predicted"/>
<feature type="chain" id="PRO_5035296259" evidence="2">
    <location>
        <begin position="22"/>
        <end position="768"/>
    </location>
</feature>
<keyword evidence="2" id="KW-0732">Signal</keyword>
<reference evidence="3" key="1">
    <citation type="submission" date="2021-05" db="EMBL/GenBank/DDBJ databases">
        <title>The genome of the haptophyte Pavlova lutheri (Diacronema luteri, Pavlovales) - a model for lipid biosynthesis in eukaryotic algae.</title>
        <authorList>
            <person name="Hulatt C.J."/>
            <person name="Posewitz M.C."/>
        </authorList>
    </citation>
    <scope>NUCLEOTIDE SEQUENCE</scope>
    <source>
        <strain evidence="3">NIVA-4/92</strain>
    </source>
</reference>
<evidence type="ECO:0000313" key="3">
    <source>
        <dbReference type="EMBL" id="KAG8466579.1"/>
    </source>
</evidence>
<name>A0A8J5XU38_DIALT</name>
<evidence type="ECO:0000256" key="2">
    <source>
        <dbReference type="SAM" id="SignalP"/>
    </source>
</evidence>
<keyword evidence="4" id="KW-1185">Reference proteome</keyword>
<evidence type="ECO:0000256" key="1">
    <source>
        <dbReference type="SAM" id="MobiDB-lite"/>
    </source>
</evidence>
<dbReference type="PANTHER" id="PTHR33645">
    <property type="entry name" value="AMINOPEPTIDASE (DUF3754)"/>
    <property type="match status" value="1"/>
</dbReference>
<feature type="compositionally biased region" description="Pro residues" evidence="1">
    <location>
        <begin position="750"/>
        <end position="761"/>
    </location>
</feature>
<feature type="region of interest" description="Disordered" evidence="1">
    <location>
        <begin position="723"/>
        <end position="768"/>
    </location>
</feature>
<dbReference type="AlphaFoldDB" id="A0A8J5XU38"/>
<organism evidence="3 4">
    <name type="scientific">Diacronema lutheri</name>
    <name type="common">Unicellular marine alga</name>
    <name type="synonym">Monochrysis lutheri</name>
    <dbReference type="NCBI Taxonomy" id="2081491"/>
    <lineage>
        <taxon>Eukaryota</taxon>
        <taxon>Haptista</taxon>
        <taxon>Haptophyta</taxon>
        <taxon>Pavlovophyceae</taxon>
        <taxon>Pavlovales</taxon>
        <taxon>Pavlovaceae</taxon>
        <taxon>Diacronema</taxon>
    </lineage>
</organism>
<sequence length="768" mass="81712">MACRGLLVLVALARVAPPPRPAPVRCLIDMPPDSFLPAADSGAAQLVHLRPLQHIYNAEADLRKQGAAASGELLELRELLLAAGFRPLSARDLALSSALNRGYLFRLSLAAQLAGHDPSLGAEFGVAPGDERLFGGRMVLLCRGYGAETSSGRLLLPKVDFLQAALVQRAAAALAMAILRVRARAAGAAEALALGARERTAATARSLGAARLADVLGARARTGSVRPSARPAPPAPRAATDGAGALEHGGRRLPLSRYGAWLAAVSSEDLLAPFLAAEPNASARALDVAAPPDHAGSPSPPPAPAPSRVIRRVSISDVFAVRRGRGRSWPGRTLLSVLLSRTVLSEPTFDELVAIWRPLPGARRLGGAHAQIRPGRLVARLARLALVVADHFELQQAPRRLPGARTPARPSREHDGCPCELRLFRDVPMANFAAVLPANRLVFRPADALRLDLVTLASLLTLLVGQRFSASGRAALLSLWLLRTLFLYTNAIARYESVVSRFLTDRLAARGVGVLRYVRGEAAAQRALRASVLLSWLLAQPDMPRPSIRKLRSDGAQMVRSLLDCEHAVAFDTDSTARELARLGLCRIGDDGVISVAQRAELPARLRAHWQSLLGVEDGDDVPAHARGADAQAPARGEQRAEGQTHAAADEPAADELALCAGPPWQAADDANAATWAAAWRARLLPSLPTSRTASGGPLSPVPPAERRWALQRSNVLLAKLRLPRLRARQQQSSPQPELEHEMAAVQTPGPGPVPPPPPPPVEERSSD</sequence>
<feature type="signal peptide" evidence="2">
    <location>
        <begin position="1"/>
        <end position="21"/>
    </location>
</feature>
<dbReference type="InterPro" id="IPR022227">
    <property type="entry name" value="DUF3754"/>
</dbReference>
<dbReference type="Pfam" id="PF12576">
    <property type="entry name" value="DUF3754"/>
    <property type="match status" value="1"/>
</dbReference>